<dbReference type="Proteomes" id="UP000237000">
    <property type="component" value="Unassembled WGS sequence"/>
</dbReference>
<protein>
    <submittedName>
        <fullName evidence="1">Uncharacterized protein</fullName>
    </submittedName>
</protein>
<gene>
    <name evidence="1" type="ORF">TorRG33x02_212610</name>
</gene>
<comment type="caution">
    <text evidence="1">The sequence shown here is derived from an EMBL/GenBank/DDBJ whole genome shotgun (WGS) entry which is preliminary data.</text>
</comment>
<dbReference type="EMBL" id="JXTC01000186">
    <property type="protein sequence ID" value="PON82965.1"/>
    <property type="molecule type" value="Genomic_DNA"/>
</dbReference>
<dbReference type="InParanoid" id="A0A2P5EBP5"/>
<keyword evidence="2" id="KW-1185">Reference proteome</keyword>
<sequence length="101" mass="11517">HKPIFSQGRVQEREKKARSVQLCRCCRPDAPPRSLLRLSTKRSGLATPETEPRCRRFSLPKIPPPAVFSGHRSFGGCRLTSPLARATPSRRRRHFLTSLDR</sequence>
<evidence type="ECO:0000313" key="1">
    <source>
        <dbReference type="EMBL" id="PON82965.1"/>
    </source>
</evidence>
<feature type="non-terminal residue" evidence="1">
    <location>
        <position position="1"/>
    </location>
</feature>
<organism evidence="1 2">
    <name type="scientific">Trema orientale</name>
    <name type="common">Charcoal tree</name>
    <name type="synonym">Celtis orientalis</name>
    <dbReference type="NCBI Taxonomy" id="63057"/>
    <lineage>
        <taxon>Eukaryota</taxon>
        <taxon>Viridiplantae</taxon>
        <taxon>Streptophyta</taxon>
        <taxon>Embryophyta</taxon>
        <taxon>Tracheophyta</taxon>
        <taxon>Spermatophyta</taxon>
        <taxon>Magnoliopsida</taxon>
        <taxon>eudicotyledons</taxon>
        <taxon>Gunneridae</taxon>
        <taxon>Pentapetalae</taxon>
        <taxon>rosids</taxon>
        <taxon>fabids</taxon>
        <taxon>Rosales</taxon>
        <taxon>Cannabaceae</taxon>
        <taxon>Trema</taxon>
    </lineage>
</organism>
<reference evidence="2" key="1">
    <citation type="submission" date="2016-06" db="EMBL/GenBank/DDBJ databases">
        <title>Parallel loss of symbiosis genes in relatives of nitrogen-fixing non-legume Parasponia.</title>
        <authorList>
            <person name="Van Velzen R."/>
            <person name="Holmer R."/>
            <person name="Bu F."/>
            <person name="Rutten L."/>
            <person name="Van Zeijl A."/>
            <person name="Liu W."/>
            <person name="Santuari L."/>
            <person name="Cao Q."/>
            <person name="Sharma T."/>
            <person name="Shen D."/>
            <person name="Roswanjaya Y."/>
            <person name="Wardhani T."/>
            <person name="Kalhor M.S."/>
            <person name="Jansen J."/>
            <person name="Van den Hoogen J."/>
            <person name="Gungor B."/>
            <person name="Hartog M."/>
            <person name="Hontelez J."/>
            <person name="Verver J."/>
            <person name="Yang W.-C."/>
            <person name="Schijlen E."/>
            <person name="Repin R."/>
            <person name="Schilthuizen M."/>
            <person name="Schranz E."/>
            <person name="Heidstra R."/>
            <person name="Miyata K."/>
            <person name="Fedorova E."/>
            <person name="Kohlen W."/>
            <person name="Bisseling T."/>
            <person name="Smit S."/>
            <person name="Geurts R."/>
        </authorList>
    </citation>
    <scope>NUCLEOTIDE SEQUENCE [LARGE SCALE GENOMIC DNA]</scope>
    <source>
        <strain evidence="2">cv. RG33-2</strain>
    </source>
</reference>
<accession>A0A2P5EBP5</accession>
<proteinExistence type="predicted"/>
<evidence type="ECO:0000313" key="2">
    <source>
        <dbReference type="Proteomes" id="UP000237000"/>
    </source>
</evidence>
<dbReference type="AlphaFoldDB" id="A0A2P5EBP5"/>
<name>A0A2P5EBP5_TREOI</name>